<comment type="caution">
    <text evidence="1">The sequence shown here is derived from an EMBL/GenBank/DDBJ whole genome shotgun (WGS) entry which is preliminary data.</text>
</comment>
<proteinExistence type="predicted"/>
<name>A0A3D8QBP0_9HELO</name>
<dbReference type="OrthoDB" id="5396831at2759"/>
<dbReference type="AlphaFoldDB" id="A0A3D8QBP0"/>
<evidence type="ECO:0000313" key="1">
    <source>
        <dbReference type="EMBL" id="RDW59263.1"/>
    </source>
</evidence>
<sequence length="330" mass="36819">MPFSYWPGGIPSFVKVDDVPIAGDKVDELTSGWRLFVMEKWTPKPAGEADREYEAKQRRELVSEWAQAPQAFRNQFQTRALQSPPAWGNRELKQYIPRGDRYTAEWYTCIAPLDTPRNKALWTKLRILSYDFYYSNDGICPVGVLTASPSSAAAGVQPKDFMKTVYVENADFSVMSITVHGTVVFGSVTEWVFADQRSLEDGMLLIVNLGTNGDVVLKMRSYVLDLLQMYNMHFGLGKGLAEKRLNAGFDGANADVEEGEFGDPIDMSKPILEIFADLRARYGADYMPGPDDWPAMIEQNAPGYLALEAEGSGAEYDHSNFSNKDGLEGT</sequence>
<keyword evidence="2" id="KW-1185">Reference proteome</keyword>
<dbReference type="Proteomes" id="UP000256328">
    <property type="component" value="Unassembled WGS sequence"/>
</dbReference>
<gene>
    <name evidence="1" type="ORF">BP5796_12187</name>
</gene>
<dbReference type="EMBL" id="PDLN01000020">
    <property type="protein sequence ID" value="RDW59263.1"/>
    <property type="molecule type" value="Genomic_DNA"/>
</dbReference>
<evidence type="ECO:0000313" key="2">
    <source>
        <dbReference type="Proteomes" id="UP000256328"/>
    </source>
</evidence>
<reference evidence="1 2" key="1">
    <citation type="journal article" date="2018" name="IMA Fungus">
        <title>IMA Genome-F 9: Draft genome sequence of Annulohypoxylon stygium, Aspergillus mulundensis, Berkeleyomyces basicola (syn. Thielaviopsis basicola), Ceratocystis smalleyi, two Cercospora beticola strains, Coleophoma cylindrospora, Fusarium fracticaudum, Phialophora cf. hyalina, and Morchella septimelata.</title>
        <authorList>
            <person name="Wingfield B.D."/>
            <person name="Bills G.F."/>
            <person name="Dong Y."/>
            <person name="Huang W."/>
            <person name="Nel W.J."/>
            <person name="Swalarsk-Parry B.S."/>
            <person name="Vaghefi N."/>
            <person name="Wilken P.M."/>
            <person name="An Z."/>
            <person name="de Beer Z.W."/>
            <person name="De Vos L."/>
            <person name="Chen L."/>
            <person name="Duong T.A."/>
            <person name="Gao Y."/>
            <person name="Hammerbacher A."/>
            <person name="Kikkert J.R."/>
            <person name="Li Y."/>
            <person name="Li H."/>
            <person name="Li K."/>
            <person name="Li Q."/>
            <person name="Liu X."/>
            <person name="Ma X."/>
            <person name="Naidoo K."/>
            <person name="Pethybridge S.J."/>
            <person name="Sun J."/>
            <person name="Steenkamp E.T."/>
            <person name="van der Nest M.A."/>
            <person name="van Wyk S."/>
            <person name="Wingfield M.J."/>
            <person name="Xiong C."/>
            <person name="Yue Q."/>
            <person name="Zhang X."/>
        </authorList>
    </citation>
    <scope>NUCLEOTIDE SEQUENCE [LARGE SCALE GENOMIC DNA]</scope>
    <source>
        <strain evidence="1 2">BP5796</strain>
    </source>
</reference>
<protein>
    <submittedName>
        <fullName evidence="1">Uncharacterized protein</fullName>
    </submittedName>
</protein>
<organism evidence="1 2">
    <name type="scientific">Coleophoma crateriformis</name>
    <dbReference type="NCBI Taxonomy" id="565419"/>
    <lineage>
        <taxon>Eukaryota</taxon>
        <taxon>Fungi</taxon>
        <taxon>Dikarya</taxon>
        <taxon>Ascomycota</taxon>
        <taxon>Pezizomycotina</taxon>
        <taxon>Leotiomycetes</taxon>
        <taxon>Helotiales</taxon>
        <taxon>Dermateaceae</taxon>
        <taxon>Coleophoma</taxon>
    </lineage>
</organism>
<accession>A0A3D8QBP0</accession>